<protein>
    <recommendedName>
        <fullName evidence="10">Flagellar protein FliL</fullName>
    </recommendedName>
</protein>
<sequence>MSKKKQEEPEDADGAKGGGKKKLLIMGLVAVLAIGAAAYFFVFSGSGEAVAEPAPEAGSVVLPVESVAINLAGGSYLKLGFTLQFSLAYDEHAGGGHGGGATPDGSKAMDIAISQFSGAALSDVQTNREAMKAAFEAAVVEAYHGDVYELWYTEYVTQ</sequence>
<keyword evidence="4 10" id="KW-1003">Cell membrane</keyword>
<evidence type="ECO:0000256" key="7">
    <source>
        <dbReference type="ARBA" id="ARBA00022779"/>
    </source>
</evidence>
<evidence type="ECO:0000256" key="5">
    <source>
        <dbReference type="ARBA" id="ARBA00022500"/>
    </source>
</evidence>
<evidence type="ECO:0000256" key="10">
    <source>
        <dbReference type="RuleBase" id="RU364125"/>
    </source>
</evidence>
<keyword evidence="9 10" id="KW-0472">Membrane</keyword>
<proteinExistence type="inferred from homology"/>
<keyword evidence="12" id="KW-1185">Reference proteome</keyword>
<evidence type="ECO:0000256" key="3">
    <source>
        <dbReference type="ARBA" id="ARBA00008281"/>
    </source>
</evidence>
<evidence type="ECO:0000256" key="8">
    <source>
        <dbReference type="ARBA" id="ARBA00022989"/>
    </source>
</evidence>
<dbReference type="STRING" id="1522368.IN07_13005"/>
<organism evidence="11 12">
    <name type="scientific">Modestobacter caceresii</name>
    <dbReference type="NCBI Taxonomy" id="1522368"/>
    <lineage>
        <taxon>Bacteria</taxon>
        <taxon>Bacillati</taxon>
        <taxon>Actinomycetota</taxon>
        <taxon>Actinomycetes</taxon>
        <taxon>Geodermatophilales</taxon>
        <taxon>Geodermatophilaceae</taxon>
        <taxon>Modestobacter</taxon>
    </lineage>
</organism>
<keyword evidence="5 10" id="KW-0145">Chemotaxis</keyword>
<dbReference type="GO" id="GO:0071973">
    <property type="term" value="P:bacterial-type flagellum-dependent cell motility"/>
    <property type="evidence" value="ECO:0007669"/>
    <property type="project" value="InterPro"/>
</dbReference>
<feature type="transmembrane region" description="Helical" evidence="10">
    <location>
        <begin position="23"/>
        <end position="43"/>
    </location>
</feature>
<dbReference type="Proteomes" id="UP000029713">
    <property type="component" value="Unassembled WGS sequence"/>
</dbReference>
<evidence type="ECO:0000256" key="4">
    <source>
        <dbReference type="ARBA" id="ARBA00022475"/>
    </source>
</evidence>
<dbReference type="OrthoDB" id="3537056at2"/>
<comment type="similarity">
    <text evidence="3 10">Belongs to the FliL family.</text>
</comment>
<dbReference type="GO" id="GO:0006935">
    <property type="term" value="P:chemotaxis"/>
    <property type="evidence" value="ECO:0007669"/>
    <property type="project" value="UniProtKB-KW"/>
</dbReference>
<reference evidence="11 12" key="1">
    <citation type="submission" date="2014-07" db="EMBL/GenBank/DDBJ databases">
        <title>Biosystematic studies on Modestobacter strains isolated from extreme hyper-arid desert soil and from historic building.</title>
        <authorList>
            <person name="Bukarasam K."/>
            <person name="Bull A."/>
            <person name="Girard G."/>
            <person name="van Wezel G."/>
            <person name="Goodfellow M."/>
        </authorList>
    </citation>
    <scope>NUCLEOTIDE SEQUENCE [LARGE SCALE GENOMIC DNA]</scope>
    <source>
        <strain evidence="11 12">KNN45-2b</strain>
    </source>
</reference>
<dbReference type="GO" id="GO:0005886">
    <property type="term" value="C:plasma membrane"/>
    <property type="evidence" value="ECO:0007669"/>
    <property type="project" value="UniProtKB-SubCell"/>
</dbReference>
<comment type="caution">
    <text evidence="11">The sequence shown here is derived from an EMBL/GenBank/DDBJ whole genome shotgun (WGS) entry which is preliminary data.</text>
</comment>
<name>A0A098Y750_9ACTN</name>
<evidence type="ECO:0000256" key="1">
    <source>
        <dbReference type="ARBA" id="ARBA00002254"/>
    </source>
</evidence>
<dbReference type="GO" id="GO:0009425">
    <property type="term" value="C:bacterial-type flagellum basal body"/>
    <property type="evidence" value="ECO:0007669"/>
    <property type="project" value="InterPro"/>
</dbReference>
<gene>
    <name evidence="11" type="ORF">IN07_13005</name>
</gene>
<evidence type="ECO:0000256" key="6">
    <source>
        <dbReference type="ARBA" id="ARBA00022692"/>
    </source>
</evidence>
<evidence type="ECO:0000313" key="11">
    <source>
        <dbReference type="EMBL" id="KGH46250.1"/>
    </source>
</evidence>
<keyword evidence="6 10" id="KW-0812">Transmembrane</keyword>
<dbReference type="EMBL" id="JPMX01000055">
    <property type="protein sequence ID" value="KGH46250.1"/>
    <property type="molecule type" value="Genomic_DNA"/>
</dbReference>
<dbReference type="RefSeq" id="WP_036336260.1">
    <property type="nucleotide sequence ID" value="NZ_JPMX01000055.1"/>
</dbReference>
<dbReference type="InterPro" id="IPR005503">
    <property type="entry name" value="FliL"/>
</dbReference>
<keyword evidence="7 10" id="KW-0283">Flagellar rotation</keyword>
<comment type="function">
    <text evidence="1 10">Controls the rotational direction of flagella during chemotaxis.</text>
</comment>
<dbReference type="Pfam" id="PF03748">
    <property type="entry name" value="FliL"/>
    <property type="match status" value="1"/>
</dbReference>
<comment type="subcellular location">
    <subcellularLocation>
        <location evidence="2">Cell membrane</location>
        <topology evidence="2">Single-pass membrane protein</topology>
    </subcellularLocation>
</comment>
<evidence type="ECO:0000313" key="12">
    <source>
        <dbReference type="Proteomes" id="UP000029713"/>
    </source>
</evidence>
<dbReference type="AlphaFoldDB" id="A0A098Y750"/>
<accession>A0A098Y750</accession>
<evidence type="ECO:0000256" key="2">
    <source>
        <dbReference type="ARBA" id="ARBA00004162"/>
    </source>
</evidence>
<evidence type="ECO:0000256" key="9">
    <source>
        <dbReference type="ARBA" id="ARBA00023136"/>
    </source>
</evidence>
<keyword evidence="8 10" id="KW-1133">Transmembrane helix</keyword>